<dbReference type="InParanoid" id="A0A061GGQ8"/>
<accession>A0A061GGQ8</accession>
<dbReference type="Proteomes" id="UP000026915">
    <property type="component" value="Chromosome 6"/>
</dbReference>
<keyword evidence="2" id="KW-1185">Reference proteome</keyword>
<sequence length="103" mass="11842">MFKLNMRMGKFLSEGAKFTLTIKRLINSTTHPNRHKKRDDYGQYLAGNVNLNGVIEVLCNEGVKWKMNKGVPMSFKASAMKSDHKLYDLSMEAKNEDKENDDQ</sequence>
<organism evidence="1 2">
    <name type="scientific">Theobroma cacao</name>
    <name type="common">Cacao</name>
    <name type="synonym">Cocoa</name>
    <dbReference type="NCBI Taxonomy" id="3641"/>
    <lineage>
        <taxon>Eukaryota</taxon>
        <taxon>Viridiplantae</taxon>
        <taxon>Streptophyta</taxon>
        <taxon>Embryophyta</taxon>
        <taxon>Tracheophyta</taxon>
        <taxon>Spermatophyta</taxon>
        <taxon>Magnoliopsida</taxon>
        <taxon>eudicotyledons</taxon>
        <taxon>Gunneridae</taxon>
        <taxon>Pentapetalae</taxon>
        <taxon>rosids</taxon>
        <taxon>malvids</taxon>
        <taxon>Malvales</taxon>
        <taxon>Malvaceae</taxon>
        <taxon>Byttnerioideae</taxon>
        <taxon>Theobroma</taxon>
    </lineage>
</organism>
<evidence type="ECO:0000313" key="1">
    <source>
        <dbReference type="EMBL" id="EOY26214.1"/>
    </source>
</evidence>
<evidence type="ECO:0000313" key="2">
    <source>
        <dbReference type="Proteomes" id="UP000026915"/>
    </source>
</evidence>
<dbReference type="EMBL" id="CM001884">
    <property type="protein sequence ID" value="EOY26214.1"/>
    <property type="molecule type" value="Genomic_DNA"/>
</dbReference>
<gene>
    <name evidence="1" type="ORF">TCM_027645</name>
</gene>
<dbReference type="AlphaFoldDB" id="A0A061GGQ8"/>
<protein>
    <submittedName>
        <fullName evidence="1">Uncharacterized protein</fullName>
    </submittedName>
</protein>
<name>A0A061GGQ8_THECC</name>
<reference evidence="1 2" key="1">
    <citation type="journal article" date="2013" name="Genome Biol.">
        <title>The genome sequence of the most widely cultivated cacao type and its use to identify candidate genes regulating pod color.</title>
        <authorList>
            <person name="Motamayor J.C."/>
            <person name="Mockaitis K."/>
            <person name="Schmutz J."/>
            <person name="Haiminen N."/>
            <person name="Iii D.L."/>
            <person name="Cornejo O."/>
            <person name="Findley S.D."/>
            <person name="Zheng P."/>
            <person name="Utro F."/>
            <person name="Royaert S."/>
            <person name="Saski C."/>
            <person name="Jenkins J."/>
            <person name="Podicheti R."/>
            <person name="Zhao M."/>
            <person name="Scheffler B.E."/>
            <person name="Stack J.C."/>
            <person name="Feltus F.A."/>
            <person name="Mustiga G.M."/>
            <person name="Amores F."/>
            <person name="Phillips W."/>
            <person name="Marelli J.P."/>
            <person name="May G.D."/>
            <person name="Shapiro H."/>
            <person name="Ma J."/>
            <person name="Bustamante C.D."/>
            <person name="Schnell R.J."/>
            <person name="Main D."/>
            <person name="Gilbert D."/>
            <person name="Parida L."/>
            <person name="Kuhn D.N."/>
        </authorList>
    </citation>
    <scope>NUCLEOTIDE SEQUENCE [LARGE SCALE GENOMIC DNA]</scope>
    <source>
        <strain evidence="2">cv. Matina 1-6</strain>
    </source>
</reference>
<dbReference type="Gramene" id="EOY26214">
    <property type="protein sequence ID" value="EOY26214"/>
    <property type="gene ID" value="TCM_027645"/>
</dbReference>
<proteinExistence type="predicted"/>
<dbReference type="HOGENOM" id="CLU_2268715_0_0_1"/>